<keyword evidence="4" id="KW-1185">Reference proteome</keyword>
<evidence type="ECO:0000259" key="2">
    <source>
        <dbReference type="Pfam" id="PF24808"/>
    </source>
</evidence>
<dbReference type="RefSeq" id="XP_018267737.1">
    <property type="nucleotide sequence ID" value="XM_018418386.1"/>
</dbReference>
<feature type="chain" id="PRO_5006158101" description="DUF7707 domain-containing protein" evidence="1">
    <location>
        <begin position="22"/>
        <end position="202"/>
    </location>
</feature>
<reference evidence="3 4" key="1">
    <citation type="journal article" date="2015" name="Front. Microbiol.">
        <title>Genome sequence of the plant growth promoting endophytic yeast Rhodotorula graminis WP1.</title>
        <authorList>
            <person name="Firrincieli A."/>
            <person name="Otillar R."/>
            <person name="Salamov A."/>
            <person name="Schmutz J."/>
            <person name="Khan Z."/>
            <person name="Redman R.S."/>
            <person name="Fleck N.D."/>
            <person name="Lindquist E."/>
            <person name="Grigoriev I.V."/>
            <person name="Doty S.L."/>
        </authorList>
    </citation>
    <scope>NUCLEOTIDE SEQUENCE [LARGE SCALE GENOMIC DNA]</scope>
    <source>
        <strain evidence="3 4">WP1</strain>
    </source>
</reference>
<evidence type="ECO:0000256" key="1">
    <source>
        <dbReference type="SAM" id="SignalP"/>
    </source>
</evidence>
<dbReference type="Proteomes" id="UP000053890">
    <property type="component" value="Unassembled WGS sequence"/>
</dbReference>
<dbReference type="GeneID" id="28978833"/>
<evidence type="ECO:0000313" key="3">
    <source>
        <dbReference type="EMBL" id="KPV71688.1"/>
    </source>
</evidence>
<gene>
    <name evidence="3" type="ORF">RHOBADRAFT_56518</name>
</gene>
<dbReference type="OrthoDB" id="1708823at2759"/>
<proteinExistence type="predicted"/>
<keyword evidence="1" id="KW-0732">Signal</keyword>
<feature type="signal peptide" evidence="1">
    <location>
        <begin position="1"/>
        <end position="21"/>
    </location>
</feature>
<dbReference type="EMBL" id="KQ474092">
    <property type="protein sequence ID" value="KPV71688.1"/>
    <property type="molecule type" value="Genomic_DNA"/>
</dbReference>
<accession>A0A0P9GW77</accession>
<dbReference type="AlphaFoldDB" id="A0A0P9GW77"/>
<protein>
    <recommendedName>
        <fullName evidence="2">DUF7707 domain-containing protein</fullName>
    </recommendedName>
</protein>
<dbReference type="OMA" id="QTAYCAN"/>
<name>A0A0P9GW77_RHOGW</name>
<dbReference type="STRING" id="578459.A0A0P9GW77"/>
<dbReference type="InterPro" id="IPR056124">
    <property type="entry name" value="DUF7707"/>
</dbReference>
<evidence type="ECO:0000313" key="4">
    <source>
        <dbReference type="Proteomes" id="UP000053890"/>
    </source>
</evidence>
<feature type="domain" description="DUF7707" evidence="2">
    <location>
        <begin position="69"/>
        <end position="148"/>
    </location>
</feature>
<sequence>MLLALAALALCATHAPLATLAAPANATATATSLLSVPAYATQTSGAFATSSAKALASSLPGYRYNLTEESASTRTSICNSTTAFCATAGCSGQGTVTDNFCNPDTMGWNCKCSKGSDSRLQPLVVPVNTYDCRLRTSACLDQCQNPAASPPVTNVGACRNACNYVLGSTCGTGDQVLPEYQVASYGDKPKYYAETGVTKRFR</sequence>
<organism evidence="3 4">
    <name type="scientific">Rhodotorula graminis (strain WP1)</name>
    <dbReference type="NCBI Taxonomy" id="578459"/>
    <lineage>
        <taxon>Eukaryota</taxon>
        <taxon>Fungi</taxon>
        <taxon>Dikarya</taxon>
        <taxon>Basidiomycota</taxon>
        <taxon>Pucciniomycotina</taxon>
        <taxon>Microbotryomycetes</taxon>
        <taxon>Sporidiobolales</taxon>
        <taxon>Sporidiobolaceae</taxon>
        <taxon>Rhodotorula</taxon>
    </lineage>
</organism>
<dbReference type="Pfam" id="PF24808">
    <property type="entry name" value="DUF7707"/>
    <property type="match status" value="1"/>
</dbReference>